<sequence length="57" mass="6653">MERYDESELCSDILGFWNLNATDHMLPVRGKPSDPRNWEMTESSTKKWGWAIHGCPE</sequence>
<accession>A0A5N6WFF9</accession>
<evidence type="ECO:0000313" key="1">
    <source>
        <dbReference type="EMBL" id="KAE8319268.1"/>
    </source>
</evidence>
<reference evidence="2" key="1">
    <citation type="submission" date="2019-04" db="EMBL/GenBank/DDBJ databases">
        <title>Friends and foes A comparative genomics studyof 23 Aspergillus species from section Flavi.</title>
        <authorList>
            <consortium name="DOE Joint Genome Institute"/>
            <person name="Kjaerbolling I."/>
            <person name="Vesth T."/>
            <person name="Frisvad J.C."/>
            <person name="Nybo J.L."/>
            <person name="Theobald S."/>
            <person name="Kildgaard S."/>
            <person name="Isbrandt T."/>
            <person name="Kuo A."/>
            <person name="Sato A."/>
            <person name="Lyhne E.K."/>
            <person name="Kogle M.E."/>
            <person name="Wiebenga A."/>
            <person name="Kun R.S."/>
            <person name="Lubbers R.J."/>
            <person name="Makela M.R."/>
            <person name="Barry K."/>
            <person name="Chovatia M."/>
            <person name="Clum A."/>
            <person name="Daum C."/>
            <person name="Haridas S."/>
            <person name="He G."/>
            <person name="LaButti K."/>
            <person name="Lipzen A."/>
            <person name="Mondo S."/>
            <person name="Riley R."/>
            <person name="Salamov A."/>
            <person name="Simmons B.A."/>
            <person name="Magnuson J.K."/>
            <person name="Henrissat B."/>
            <person name="Mortensen U.H."/>
            <person name="Larsen T.O."/>
            <person name="Devries R.P."/>
            <person name="Grigoriev I.V."/>
            <person name="Machida M."/>
            <person name="Baker S.E."/>
            <person name="Andersen M.R."/>
        </authorList>
    </citation>
    <scope>NUCLEOTIDE SEQUENCE [LARGE SCALE GENOMIC DNA]</scope>
    <source>
        <strain evidence="2">CBS 130015</strain>
    </source>
</reference>
<dbReference type="AlphaFoldDB" id="A0A5N6WFF9"/>
<evidence type="ECO:0000313" key="2">
    <source>
        <dbReference type="Proteomes" id="UP000325433"/>
    </source>
</evidence>
<gene>
    <name evidence="1" type="ORF">BDV41DRAFT_519459</name>
</gene>
<keyword evidence="2" id="KW-1185">Reference proteome</keyword>
<proteinExistence type="predicted"/>
<name>A0A5N6WFF9_9EURO</name>
<protein>
    <submittedName>
        <fullName evidence="1">Uncharacterized protein</fullName>
    </submittedName>
</protein>
<dbReference type="Proteomes" id="UP000325433">
    <property type="component" value="Unassembled WGS sequence"/>
</dbReference>
<organism evidence="1 2">
    <name type="scientific">Aspergillus transmontanensis</name>
    <dbReference type="NCBI Taxonomy" id="1034304"/>
    <lineage>
        <taxon>Eukaryota</taxon>
        <taxon>Fungi</taxon>
        <taxon>Dikarya</taxon>
        <taxon>Ascomycota</taxon>
        <taxon>Pezizomycotina</taxon>
        <taxon>Eurotiomycetes</taxon>
        <taxon>Eurotiomycetidae</taxon>
        <taxon>Eurotiales</taxon>
        <taxon>Aspergillaceae</taxon>
        <taxon>Aspergillus</taxon>
        <taxon>Aspergillus subgen. Circumdati</taxon>
    </lineage>
</organism>
<dbReference type="EMBL" id="ML738294">
    <property type="protein sequence ID" value="KAE8319268.1"/>
    <property type="molecule type" value="Genomic_DNA"/>
</dbReference>